<gene>
    <name evidence="2" type="ORF">I4641_00185</name>
</gene>
<accession>A0A964BL48</accession>
<evidence type="ECO:0000313" key="3">
    <source>
        <dbReference type="Proteomes" id="UP000729733"/>
    </source>
</evidence>
<sequence length="93" mass="10570">MSDTDVERWCQANNWSEPRQLELGIWVAFPPGGVIETPLPLQVQKSKPKLIEDLLDFFLLTIVTTIVFAIAVIISPCFIEPIVSLRRNSLDEF</sequence>
<dbReference type="EMBL" id="JADWDC010000001">
    <property type="protein sequence ID" value="MCC0175398.1"/>
    <property type="molecule type" value="Genomic_DNA"/>
</dbReference>
<keyword evidence="3" id="KW-1185">Reference proteome</keyword>
<evidence type="ECO:0000313" key="2">
    <source>
        <dbReference type="EMBL" id="MCC0175398.1"/>
    </source>
</evidence>
<dbReference type="Proteomes" id="UP000729733">
    <property type="component" value="Unassembled WGS sequence"/>
</dbReference>
<dbReference type="AlphaFoldDB" id="A0A964BL48"/>
<name>A0A964BL48_9CYAN</name>
<dbReference type="RefSeq" id="WP_229638398.1">
    <property type="nucleotide sequence ID" value="NZ_JADWDC010000001.1"/>
</dbReference>
<organism evidence="2 3">
    <name type="scientific">Waterburya agarophytonicola KI4</name>
    <dbReference type="NCBI Taxonomy" id="2874699"/>
    <lineage>
        <taxon>Bacteria</taxon>
        <taxon>Bacillati</taxon>
        <taxon>Cyanobacteriota</taxon>
        <taxon>Cyanophyceae</taxon>
        <taxon>Pleurocapsales</taxon>
        <taxon>Hyellaceae</taxon>
        <taxon>Waterburya</taxon>
        <taxon>Waterburya agarophytonicola</taxon>
    </lineage>
</organism>
<proteinExistence type="predicted"/>
<keyword evidence="1" id="KW-0812">Transmembrane</keyword>
<comment type="caution">
    <text evidence="2">The sequence shown here is derived from an EMBL/GenBank/DDBJ whole genome shotgun (WGS) entry which is preliminary data.</text>
</comment>
<evidence type="ECO:0000256" key="1">
    <source>
        <dbReference type="SAM" id="Phobius"/>
    </source>
</evidence>
<keyword evidence="1" id="KW-1133">Transmembrane helix</keyword>
<reference evidence="2" key="1">
    <citation type="journal article" date="2021" name="Antonie Van Leeuwenhoek">
        <title>Draft genome and description of Waterburya agarophytonicola gen. nov. sp. nov. (Pleurocapsales, Cyanobacteria): a seaweed symbiont.</title>
        <authorList>
            <person name="Bonthond G."/>
            <person name="Shalygin S."/>
            <person name="Bayer T."/>
            <person name="Weinberger F."/>
        </authorList>
    </citation>
    <scope>NUCLEOTIDE SEQUENCE</scope>
    <source>
        <strain evidence="2">KI4</strain>
    </source>
</reference>
<feature type="transmembrane region" description="Helical" evidence="1">
    <location>
        <begin position="57"/>
        <end position="79"/>
    </location>
</feature>
<protein>
    <submittedName>
        <fullName evidence="2">Uncharacterized protein</fullName>
    </submittedName>
</protein>
<keyword evidence="1" id="KW-0472">Membrane</keyword>